<dbReference type="InterPro" id="IPR015943">
    <property type="entry name" value="WD40/YVTN_repeat-like_dom_sf"/>
</dbReference>
<dbReference type="Pfam" id="PF00009">
    <property type="entry name" value="GTP_EFTU"/>
    <property type="match status" value="1"/>
</dbReference>
<dbReference type="PROSITE" id="PS51722">
    <property type="entry name" value="G_TR_2"/>
    <property type="match status" value="1"/>
</dbReference>
<dbReference type="Pfam" id="PF00400">
    <property type="entry name" value="WD40"/>
    <property type="match status" value="1"/>
</dbReference>
<evidence type="ECO:0000313" key="11">
    <source>
        <dbReference type="EMBL" id="KAJ3500406.1"/>
    </source>
</evidence>
<evidence type="ECO:0000256" key="1">
    <source>
        <dbReference type="ARBA" id="ARBA00007733"/>
    </source>
</evidence>
<feature type="compositionally biased region" description="Low complexity" evidence="9">
    <location>
        <begin position="62"/>
        <end position="75"/>
    </location>
</feature>
<sequence>MIHPVTRRNQVSFVHFQAIRSFPHPQAIIIVASKHAEVIVATVKSATVKSAPQTKSILGTVPSTAPAPASSNTATVETTQPKPTAQAEPSESEEESDTTEDDSEEDSEEDSEDSEEEMTATQKQAAQKKAEAAARRAKAREEALAARSKDNLRSPICYILGHVDTGKTKLLDKIHVQEGEAGGITQQIGATYFPAEAIKTKTAVMNRDNQQEYKIPGLLIIDTPGHESFTNLRSRGSSLCNIAILVVDIMHGLEVQTLESLRLLRDRKTPFIVALNKIDRIYGWVATPDGAFRESLAKQSCSVQREFEDRLSKTILAFAEEGLNACLYYEDKNMGRNVSLVPTSAITGEGVPDMIMLLVNLTQRRMSDRLVYLSELECTVLEVKVIEGLGTTIDVVLSNAIRAFLAESYLFGLKWTPSQAFILQTSCETSYTECRWRGRRARATSDSLFDSYSVPPISNARCLFSPYARSSRTWCLFIHTIDPFVSFSSPNLVPPPISLSYAHLFLLAMSFIPYTLTRTLDAGAHQAAINVVTFSPFGDYLLSGGDDRVVAIWDVKTGALLQRIIVQTPVISLIWHPRDRESFFVGCQNAVYFIDSFNPHEENTAREVLTGVEASVESLDIDATSGYLAMAVGREVQVAKQITDRNYATFVVMPDPPILPQSAADSVKPRSAHFLPGGRKLVASYLSHGPLINVQPRGSSCLSPDYRKVLVYNMHNGMELYHLAQDVPVQTYQYKIIPGYNYPMKVSFTGSYGLSVVAGAQDGKVRIWDRTTGRQQQTHQESAFAFIATANADTSDAYTINIWKAPIELASETLDIGFEGACDEDWLDDISWRRGQIIWAALFFSSLLVAVVFAPVAAQVEPAIHIVFSNIWRTLLTFCESTIRGVEMIMDEYWMVVKPYLQRTLKALLDDDEDFVELKIRRPGQVSSFLSIGPLFTVFSRLFYNHIGVPRHLESICSDLQPSPCHDCDEFLEGRYKDLDIEFASTSDHHDGYVARGASPRDNIPLPASITTDQITQPPRSRQNRAPTPDAACPFTDMPTVADIRVGKERLSRRKRGGKALASELVRQLGIVTMCDPTLARTMNLEIGEYSLESVLKEVARSMAQFPNLHTVKLLIVFQFASETVVPAKNVFKVHRYPQIKHLVLDRTSYPFMLSCPNATKIERLPTSHYNANHFVQDAPWLPASDAQFLEYAATCNMVEIMTLTFTPEQHIGISDDIGAVDPCLRALETLRQLEVIYVKFRKDEGNEICGGGINMQIVERLRGRRSKSSAWREEETVAAKYSSKICKAASYYGSVVPHRDLACNLSSFLPSEGVLELD</sequence>
<feature type="region of interest" description="Disordered" evidence="9">
    <location>
        <begin position="57"/>
        <end position="135"/>
    </location>
</feature>
<dbReference type="PROSITE" id="PS50082">
    <property type="entry name" value="WD_REPEATS_2"/>
    <property type="match status" value="2"/>
</dbReference>
<dbReference type="PROSITE" id="PS00678">
    <property type="entry name" value="WD_REPEATS_1"/>
    <property type="match status" value="1"/>
</dbReference>
<feature type="compositionally biased region" description="Acidic residues" evidence="9">
    <location>
        <begin position="90"/>
        <end position="118"/>
    </location>
</feature>
<evidence type="ECO:0000313" key="12">
    <source>
        <dbReference type="Proteomes" id="UP001148786"/>
    </source>
</evidence>
<dbReference type="OrthoDB" id="4928at2759"/>
<dbReference type="InterPro" id="IPR027417">
    <property type="entry name" value="P-loop_NTPase"/>
</dbReference>
<dbReference type="GO" id="GO:0003743">
    <property type="term" value="F:translation initiation factor activity"/>
    <property type="evidence" value="ECO:0007669"/>
    <property type="project" value="UniProtKB-KW"/>
</dbReference>
<feature type="compositionally biased region" description="Polar residues" evidence="9">
    <location>
        <begin position="1009"/>
        <end position="1026"/>
    </location>
</feature>
<dbReference type="GO" id="GO:0005525">
    <property type="term" value="F:GTP binding"/>
    <property type="evidence" value="ECO:0007669"/>
    <property type="project" value="UniProtKB-KW"/>
</dbReference>
<keyword evidence="12" id="KW-1185">Reference proteome</keyword>
<dbReference type="InterPro" id="IPR001680">
    <property type="entry name" value="WD40_rpt"/>
</dbReference>
<dbReference type="EMBL" id="JANKHO010001610">
    <property type="protein sequence ID" value="KAJ3500406.1"/>
    <property type="molecule type" value="Genomic_DNA"/>
</dbReference>
<dbReference type="PRINTS" id="PR00315">
    <property type="entry name" value="ELONGATNFCT"/>
</dbReference>
<keyword evidence="7" id="KW-0342">GTP-binding</keyword>
<proteinExistence type="inferred from homology"/>
<dbReference type="NCBIfam" id="TIGR00231">
    <property type="entry name" value="small_GTP"/>
    <property type="match status" value="1"/>
</dbReference>
<dbReference type="InterPro" id="IPR036322">
    <property type="entry name" value="WD40_repeat_dom_sf"/>
</dbReference>
<evidence type="ECO:0000259" key="10">
    <source>
        <dbReference type="PROSITE" id="PS51722"/>
    </source>
</evidence>
<reference evidence="11" key="1">
    <citation type="submission" date="2022-07" db="EMBL/GenBank/DDBJ databases">
        <title>Genome Sequence of Agrocybe chaxingu.</title>
        <authorList>
            <person name="Buettner E."/>
        </authorList>
    </citation>
    <scope>NUCLEOTIDE SEQUENCE</scope>
    <source>
        <strain evidence="11">MP-N11</strain>
    </source>
</reference>
<keyword evidence="6" id="KW-0648">Protein biosynthesis</keyword>
<dbReference type="SMART" id="SM00320">
    <property type="entry name" value="WD40"/>
    <property type="match status" value="3"/>
</dbReference>
<protein>
    <recommendedName>
        <fullName evidence="10">Tr-type G domain-containing protein</fullName>
    </recommendedName>
</protein>
<dbReference type="InterPro" id="IPR015760">
    <property type="entry name" value="TIF_IF2"/>
</dbReference>
<dbReference type="Gene3D" id="2.40.30.10">
    <property type="entry name" value="Translation factors"/>
    <property type="match status" value="1"/>
</dbReference>
<dbReference type="PROSITE" id="PS50294">
    <property type="entry name" value="WD_REPEATS_REGION"/>
    <property type="match status" value="1"/>
</dbReference>
<accession>A0A9W8JRQ8</accession>
<evidence type="ECO:0000256" key="5">
    <source>
        <dbReference type="ARBA" id="ARBA00022741"/>
    </source>
</evidence>
<comment type="similarity">
    <text evidence="1">Belongs to the TRAFAC class translation factor GTPase superfamily. Classic translation factor GTPase family. IF-2 subfamily.</text>
</comment>
<dbReference type="SUPFAM" id="SSF50978">
    <property type="entry name" value="WD40 repeat-like"/>
    <property type="match status" value="1"/>
</dbReference>
<feature type="repeat" description="WD" evidence="8">
    <location>
        <begin position="756"/>
        <end position="778"/>
    </location>
</feature>
<dbReference type="InterPro" id="IPR000795">
    <property type="entry name" value="T_Tr_GTP-bd_dom"/>
</dbReference>
<dbReference type="InterPro" id="IPR005225">
    <property type="entry name" value="Small_GTP-bd"/>
</dbReference>
<feature type="domain" description="Tr-type G" evidence="10">
    <location>
        <begin position="152"/>
        <end position="367"/>
    </location>
</feature>
<evidence type="ECO:0000256" key="2">
    <source>
        <dbReference type="ARBA" id="ARBA00022540"/>
    </source>
</evidence>
<gene>
    <name evidence="11" type="ORF">NLJ89_g9810</name>
</gene>
<evidence type="ECO:0000256" key="4">
    <source>
        <dbReference type="ARBA" id="ARBA00022737"/>
    </source>
</evidence>
<dbReference type="Proteomes" id="UP001148786">
    <property type="component" value="Unassembled WGS sequence"/>
</dbReference>
<keyword evidence="3 8" id="KW-0853">WD repeat</keyword>
<organism evidence="11 12">
    <name type="scientific">Agrocybe chaxingu</name>
    <dbReference type="NCBI Taxonomy" id="84603"/>
    <lineage>
        <taxon>Eukaryota</taxon>
        <taxon>Fungi</taxon>
        <taxon>Dikarya</taxon>
        <taxon>Basidiomycota</taxon>
        <taxon>Agaricomycotina</taxon>
        <taxon>Agaricomycetes</taxon>
        <taxon>Agaricomycetidae</taxon>
        <taxon>Agaricales</taxon>
        <taxon>Agaricineae</taxon>
        <taxon>Strophariaceae</taxon>
        <taxon>Agrocybe</taxon>
    </lineage>
</organism>
<dbReference type="InterPro" id="IPR019775">
    <property type="entry name" value="WD40_repeat_CS"/>
</dbReference>
<evidence type="ECO:0000256" key="9">
    <source>
        <dbReference type="SAM" id="MobiDB-lite"/>
    </source>
</evidence>
<dbReference type="PANTHER" id="PTHR43381:SF4">
    <property type="entry name" value="EUKARYOTIC TRANSLATION INITIATION FACTOR 5B"/>
    <property type="match status" value="1"/>
</dbReference>
<evidence type="ECO:0000256" key="6">
    <source>
        <dbReference type="ARBA" id="ARBA00022917"/>
    </source>
</evidence>
<comment type="caution">
    <text evidence="11">The sequence shown here is derived from an EMBL/GenBank/DDBJ whole genome shotgun (WGS) entry which is preliminary data.</text>
</comment>
<name>A0A9W8JRQ8_9AGAR</name>
<dbReference type="GO" id="GO:0005739">
    <property type="term" value="C:mitochondrion"/>
    <property type="evidence" value="ECO:0007669"/>
    <property type="project" value="TreeGrafter"/>
</dbReference>
<keyword evidence="2" id="KW-0396">Initiation factor</keyword>
<evidence type="ECO:0000256" key="7">
    <source>
        <dbReference type="ARBA" id="ARBA00023134"/>
    </source>
</evidence>
<dbReference type="SUPFAM" id="SSF52540">
    <property type="entry name" value="P-loop containing nucleoside triphosphate hydrolases"/>
    <property type="match status" value="1"/>
</dbReference>
<dbReference type="Gene3D" id="2.130.10.10">
    <property type="entry name" value="YVTN repeat-like/Quinoprotein amine dehydrogenase"/>
    <property type="match status" value="1"/>
</dbReference>
<feature type="region of interest" description="Disordered" evidence="9">
    <location>
        <begin position="1008"/>
        <end position="1033"/>
    </location>
</feature>
<feature type="compositionally biased region" description="Polar residues" evidence="9">
    <location>
        <begin position="76"/>
        <end position="89"/>
    </location>
</feature>
<keyword evidence="5" id="KW-0547">Nucleotide-binding</keyword>
<dbReference type="FunFam" id="3.40.50.300:FF:000112">
    <property type="entry name" value="Eukaryotic translation initiation factor 5B"/>
    <property type="match status" value="1"/>
</dbReference>
<keyword evidence="4" id="KW-0677">Repeat</keyword>
<feature type="repeat" description="WD" evidence="8">
    <location>
        <begin position="522"/>
        <end position="563"/>
    </location>
</feature>
<dbReference type="GO" id="GO:0003924">
    <property type="term" value="F:GTPase activity"/>
    <property type="evidence" value="ECO:0007669"/>
    <property type="project" value="InterPro"/>
</dbReference>
<dbReference type="PANTHER" id="PTHR43381">
    <property type="entry name" value="TRANSLATION INITIATION FACTOR IF-2-RELATED"/>
    <property type="match status" value="1"/>
</dbReference>
<dbReference type="CDD" id="cd01887">
    <property type="entry name" value="IF2_eIF5B"/>
    <property type="match status" value="1"/>
</dbReference>
<evidence type="ECO:0000256" key="3">
    <source>
        <dbReference type="ARBA" id="ARBA00022574"/>
    </source>
</evidence>
<evidence type="ECO:0000256" key="8">
    <source>
        <dbReference type="PROSITE-ProRule" id="PRU00221"/>
    </source>
</evidence>
<dbReference type="Gene3D" id="3.40.50.300">
    <property type="entry name" value="P-loop containing nucleotide triphosphate hydrolases"/>
    <property type="match status" value="1"/>
</dbReference>